<reference evidence="1 2" key="1">
    <citation type="submission" date="2017-12" db="EMBL/GenBank/DDBJ databases">
        <title>Integrating genomic resources of turbot (Scophthalmus maximus) in depth evaluation of genetic and physical mapping variation across individuals.</title>
        <authorList>
            <person name="Martinez P."/>
        </authorList>
    </citation>
    <scope>NUCLEOTIDE SEQUENCE [LARGE SCALE GENOMIC DNA]</scope>
</reference>
<dbReference type="EMBL" id="CP026252">
    <property type="protein sequence ID" value="AWP08916.1"/>
    <property type="molecule type" value="Genomic_DNA"/>
</dbReference>
<evidence type="ECO:0000313" key="2">
    <source>
        <dbReference type="Proteomes" id="UP000246464"/>
    </source>
</evidence>
<dbReference type="Proteomes" id="UP000246464">
    <property type="component" value="Chromosome 10"/>
</dbReference>
<gene>
    <name evidence="1" type="ORF">SMAX5B_015441</name>
</gene>
<evidence type="ECO:0000313" key="1">
    <source>
        <dbReference type="EMBL" id="AWP08916.1"/>
    </source>
</evidence>
<organism evidence="1 2">
    <name type="scientific">Scophthalmus maximus</name>
    <name type="common">Turbot</name>
    <name type="synonym">Psetta maxima</name>
    <dbReference type="NCBI Taxonomy" id="52904"/>
    <lineage>
        <taxon>Eukaryota</taxon>
        <taxon>Metazoa</taxon>
        <taxon>Chordata</taxon>
        <taxon>Craniata</taxon>
        <taxon>Vertebrata</taxon>
        <taxon>Euteleostomi</taxon>
        <taxon>Actinopterygii</taxon>
        <taxon>Neopterygii</taxon>
        <taxon>Teleostei</taxon>
        <taxon>Neoteleostei</taxon>
        <taxon>Acanthomorphata</taxon>
        <taxon>Carangaria</taxon>
        <taxon>Pleuronectiformes</taxon>
        <taxon>Pleuronectoidei</taxon>
        <taxon>Scophthalmidae</taxon>
        <taxon>Scophthalmus</taxon>
    </lineage>
</organism>
<dbReference type="AlphaFoldDB" id="A0A2U9BZU7"/>
<proteinExistence type="predicted"/>
<sequence length="96" mass="10867">MEIHAESRRLLSGRCGCHRKSHLHLPPQPLGPRDVIGQLTASKLRVPPPARPAGPRLLTQYALGKNLQTKKDYDELYTHFRVVTLLVQTLHGEQRT</sequence>
<accession>A0A2U9BZU7</accession>
<protein>
    <submittedName>
        <fullName evidence="1">Uncharacterized protein</fullName>
    </submittedName>
</protein>
<name>A0A2U9BZU7_SCOMX</name>
<keyword evidence="2" id="KW-1185">Reference proteome</keyword>